<evidence type="ECO:0000313" key="4">
    <source>
        <dbReference type="Proteomes" id="UP000281915"/>
    </source>
</evidence>
<reference evidence="3 4" key="1">
    <citation type="submission" date="2018-10" db="EMBL/GenBank/DDBJ databases">
        <title>Phylogenomics of Brevibacillus.</title>
        <authorList>
            <person name="Dunlap C."/>
        </authorList>
    </citation>
    <scope>NUCLEOTIDE SEQUENCE [LARGE SCALE GENOMIC DNA]</scope>
    <source>
        <strain evidence="3 4">JCM 15085</strain>
    </source>
</reference>
<dbReference type="RefSeq" id="WP_122914509.1">
    <property type="nucleotide sequence ID" value="NZ_RHHT01000038.1"/>
</dbReference>
<organism evidence="3 4">
    <name type="scientific">Brevibacillus panacihumi</name>
    <dbReference type="NCBI Taxonomy" id="497735"/>
    <lineage>
        <taxon>Bacteria</taxon>
        <taxon>Bacillati</taxon>
        <taxon>Bacillota</taxon>
        <taxon>Bacilli</taxon>
        <taxon>Bacillales</taxon>
        <taxon>Paenibacillaceae</taxon>
        <taxon>Brevibacillus</taxon>
    </lineage>
</organism>
<evidence type="ECO:0000259" key="2">
    <source>
        <dbReference type="Pfam" id="PF13559"/>
    </source>
</evidence>
<dbReference type="InterPro" id="IPR025403">
    <property type="entry name" value="TgpA-like_C"/>
</dbReference>
<name>A0A3M8CL65_9BACL</name>
<dbReference type="EMBL" id="RHHT01000038">
    <property type="protein sequence ID" value="RNB76506.1"/>
    <property type="molecule type" value="Genomic_DNA"/>
</dbReference>
<accession>A0A3M8CL65</accession>
<gene>
    <name evidence="3" type="ORF">EDM58_17765</name>
</gene>
<feature type="domain" description="Protein-glutamine gamma-glutamyltransferase-like C-terminal" evidence="2">
    <location>
        <begin position="128"/>
        <end position="188"/>
    </location>
</feature>
<dbReference type="Pfam" id="PF13559">
    <property type="entry name" value="DUF4129"/>
    <property type="match status" value="1"/>
</dbReference>
<keyword evidence="1" id="KW-1133">Transmembrane helix</keyword>
<proteinExistence type="predicted"/>
<feature type="transmembrane region" description="Helical" evidence="1">
    <location>
        <begin position="58"/>
        <end position="81"/>
    </location>
</feature>
<evidence type="ECO:0000313" key="3">
    <source>
        <dbReference type="EMBL" id="RNB76506.1"/>
    </source>
</evidence>
<dbReference type="AlphaFoldDB" id="A0A3M8CL65"/>
<dbReference type="Proteomes" id="UP000281915">
    <property type="component" value="Unassembled WGS sequence"/>
</dbReference>
<protein>
    <submittedName>
        <fullName evidence="3">DUF4129 domain-containing protein</fullName>
    </submittedName>
</protein>
<comment type="caution">
    <text evidence="3">The sequence shown here is derived from an EMBL/GenBank/DDBJ whole genome shotgun (WGS) entry which is preliminary data.</text>
</comment>
<evidence type="ECO:0000256" key="1">
    <source>
        <dbReference type="SAM" id="Phobius"/>
    </source>
</evidence>
<keyword evidence="1" id="KW-0812">Transmembrane</keyword>
<keyword evidence="1" id="KW-0472">Membrane</keyword>
<sequence>MSNVPRWSEDKERLIDILSTDEFTQSSKAGEGWIEKALDYLIELIAQVFERVDLPTEAAGTVSTTVVVVAILVLLAFIYWTSRKLMLHSRKERALFTQGEKIRTHTDYLLEARQLAQREEWREAVRHLFLALLVYLQTKSWIRIEQWKTNWEYMDEIRYNHPAMQELFRRHARTFEQIWYGQKEIDEQVFWKHVNELEQIWREEGHHG</sequence>